<dbReference type="EMBL" id="CP019633">
    <property type="protein sequence ID" value="AQQ10216.1"/>
    <property type="molecule type" value="Genomic_DNA"/>
</dbReference>
<dbReference type="InterPro" id="IPR047654">
    <property type="entry name" value="IS1634_transpos"/>
</dbReference>
<evidence type="ECO:0000259" key="1">
    <source>
        <dbReference type="Pfam" id="PF01609"/>
    </source>
</evidence>
<keyword evidence="3" id="KW-1185">Reference proteome</keyword>
<dbReference type="AlphaFoldDB" id="A0A1Q2HSH9"/>
<dbReference type="PANTHER" id="PTHR34614:SF2">
    <property type="entry name" value="TRANSPOSASE IS4-LIKE DOMAIN-CONTAINING PROTEIN"/>
    <property type="match status" value="1"/>
</dbReference>
<gene>
    <name evidence="2" type="ORF">L21SP3_02044</name>
</gene>
<dbReference type="RefSeq" id="WP_077541222.1">
    <property type="nucleotide sequence ID" value="NZ_CP019633.1"/>
</dbReference>
<dbReference type="OrthoDB" id="229863at2"/>
<organism evidence="2 3">
    <name type="scientific">Sedimentisphaera cyanobacteriorum</name>
    <dbReference type="NCBI Taxonomy" id="1940790"/>
    <lineage>
        <taxon>Bacteria</taxon>
        <taxon>Pseudomonadati</taxon>
        <taxon>Planctomycetota</taxon>
        <taxon>Phycisphaerae</taxon>
        <taxon>Sedimentisphaerales</taxon>
        <taxon>Sedimentisphaeraceae</taxon>
        <taxon>Sedimentisphaera</taxon>
    </lineage>
</organism>
<dbReference type="GO" id="GO:0003677">
    <property type="term" value="F:DNA binding"/>
    <property type="evidence" value="ECO:0007669"/>
    <property type="project" value="InterPro"/>
</dbReference>
<feature type="domain" description="Transposase IS4-like" evidence="1">
    <location>
        <begin position="228"/>
        <end position="357"/>
    </location>
</feature>
<dbReference type="GO" id="GO:0004803">
    <property type="term" value="F:transposase activity"/>
    <property type="evidence" value="ECO:0007669"/>
    <property type="project" value="InterPro"/>
</dbReference>
<protein>
    <submittedName>
        <fullName evidence="2">Transposase</fullName>
    </submittedName>
</protein>
<name>A0A1Q2HSH9_9BACT</name>
<dbReference type="Pfam" id="PF01609">
    <property type="entry name" value="DDE_Tnp_1"/>
    <property type="match status" value="1"/>
</dbReference>
<dbReference type="Proteomes" id="UP000188273">
    <property type="component" value="Chromosome"/>
</dbReference>
<dbReference type="GO" id="GO:0006313">
    <property type="term" value="P:DNA transposition"/>
    <property type="evidence" value="ECO:0007669"/>
    <property type="project" value="InterPro"/>
</dbReference>
<sequence>MYLKKHKRKKNGKINSYYSIAEKRKVSRGRYVEKMVLYLGEISDSQKKSWQRSIEIINEDNKPVRKSLFAFDQDNHTHHDIDTIPVKLSKMKLNNPRTFGDCWLGCEIWDMLGLDTFWSERIDTAKSPVDYSKVVKLLTVNRLIKPGAEFYVHRHWFTQTAMDVLLGCEFDVAEKNRLYRCLDRILPYKEELCSYLKDTWQMMFNLEYDILLYDITSTYFEGLCKSNPKAKFGHSKDRRGDCRQILIALVVTPEGFPINYEILAGNTSERTTLKPLLNKIESKYGKAGRLWLMDRGIPTEAVLEYMRDNGIDYLVGTPRKLLDEFQEELSVKSWFDVNGIVRIKHIAKDDECYILARSKERMAKERAMRKRKLRNYLEGLEKLKKCRSRDVFMQRLGKLLTSAV</sequence>
<dbReference type="InterPro" id="IPR002559">
    <property type="entry name" value="Transposase_11"/>
</dbReference>
<dbReference type="STRING" id="1940790.L21SP3_02044"/>
<evidence type="ECO:0000313" key="3">
    <source>
        <dbReference type="Proteomes" id="UP000188273"/>
    </source>
</evidence>
<accession>A0A1Q2HSH9</accession>
<reference evidence="3" key="1">
    <citation type="submission" date="2017-02" db="EMBL/GenBank/DDBJ databases">
        <title>Comparative genomics and description of representatives of a novel lineage of planctomycetes thriving in anoxic sediments.</title>
        <authorList>
            <person name="Spring S."/>
            <person name="Bunk B."/>
            <person name="Sproer C."/>
            <person name="Klenk H.-P."/>
        </authorList>
    </citation>
    <scope>NUCLEOTIDE SEQUENCE [LARGE SCALE GENOMIC DNA]</scope>
    <source>
        <strain evidence="3">L21-RPul-D3</strain>
    </source>
</reference>
<dbReference type="KEGG" id="pbu:L21SP3_02044"/>
<proteinExistence type="predicted"/>
<dbReference type="NCBIfam" id="NF033559">
    <property type="entry name" value="transpos_IS1634"/>
    <property type="match status" value="1"/>
</dbReference>
<dbReference type="PANTHER" id="PTHR34614">
    <property type="match status" value="1"/>
</dbReference>
<evidence type="ECO:0000313" key="2">
    <source>
        <dbReference type="EMBL" id="AQQ10216.1"/>
    </source>
</evidence>